<sequence>MPTRQLHRHPPSLLLLSTSSRSAACPLSKSASRRLPRPLPCLPSPSTASPLTVSFSAFHRLTTVAHHLAFYCLLPPSTACECSTWPCGLVGFAGVCLPTSRAHLAVGARPGVASNARDNEGSLVLLSSRVMSGQALTFG</sequence>
<accession>A0ACC0PJW2</accession>
<comment type="caution">
    <text evidence="1">The sequence shown here is derived from an EMBL/GenBank/DDBJ whole genome shotgun (WGS) entry which is preliminary data.</text>
</comment>
<evidence type="ECO:0000313" key="2">
    <source>
        <dbReference type="Proteomes" id="UP001062846"/>
    </source>
</evidence>
<organism evidence="1 2">
    <name type="scientific">Rhododendron molle</name>
    <name type="common">Chinese azalea</name>
    <name type="synonym">Azalea mollis</name>
    <dbReference type="NCBI Taxonomy" id="49168"/>
    <lineage>
        <taxon>Eukaryota</taxon>
        <taxon>Viridiplantae</taxon>
        <taxon>Streptophyta</taxon>
        <taxon>Embryophyta</taxon>
        <taxon>Tracheophyta</taxon>
        <taxon>Spermatophyta</taxon>
        <taxon>Magnoliopsida</taxon>
        <taxon>eudicotyledons</taxon>
        <taxon>Gunneridae</taxon>
        <taxon>Pentapetalae</taxon>
        <taxon>asterids</taxon>
        <taxon>Ericales</taxon>
        <taxon>Ericaceae</taxon>
        <taxon>Ericoideae</taxon>
        <taxon>Rhodoreae</taxon>
        <taxon>Rhododendron</taxon>
    </lineage>
</organism>
<dbReference type="Proteomes" id="UP001062846">
    <property type="component" value="Chromosome 3"/>
</dbReference>
<name>A0ACC0PJW2_RHOML</name>
<dbReference type="EMBL" id="CM046390">
    <property type="protein sequence ID" value="KAI8565456.1"/>
    <property type="molecule type" value="Genomic_DNA"/>
</dbReference>
<protein>
    <submittedName>
        <fullName evidence="1">Uncharacterized protein</fullName>
    </submittedName>
</protein>
<gene>
    <name evidence="1" type="ORF">RHMOL_Rhmol03G0260800</name>
</gene>
<evidence type="ECO:0000313" key="1">
    <source>
        <dbReference type="EMBL" id="KAI8565456.1"/>
    </source>
</evidence>
<keyword evidence="2" id="KW-1185">Reference proteome</keyword>
<proteinExistence type="predicted"/>
<reference evidence="1" key="1">
    <citation type="submission" date="2022-02" db="EMBL/GenBank/DDBJ databases">
        <title>Plant Genome Project.</title>
        <authorList>
            <person name="Zhang R.-G."/>
        </authorList>
    </citation>
    <scope>NUCLEOTIDE SEQUENCE</scope>
    <source>
        <strain evidence="1">AT1</strain>
    </source>
</reference>